<comment type="pathway">
    <text evidence="3">Lipid metabolism.</text>
</comment>
<evidence type="ECO:0000256" key="3">
    <source>
        <dbReference type="ARBA" id="ARBA00005189"/>
    </source>
</evidence>
<keyword evidence="7" id="KW-0808">Transferase</keyword>
<evidence type="ECO:0000256" key="1">
    <source>
        <dbReference type="ARBA" id="ARBA00004477"/>
    </source>
</evidence>
<dbReference type="EMBL" id="CAJFCW020000004">
    <property type="protein sequence ID" value="CAG9115187.1"/>
    <property type="molecule type" value="Genomic_DNA"/>
</dbReference>
<keyword evidence="8" id="KW-0812">Transmembrane</keyword>
<evidence type="ECO:0000256" key="13">
    <source>
        <dbReference type="ARBA" id="ARBA00023136"/>
    </source>
</evidence>
<dbReference type="PANTHER" id="PTHR12317">
    <property type="entry name" value="DIACYLGLYCEROL O-ACYLTRANSFERASE"/>
    <property type="match status" value="1"/>
</dbReference>
<comment type="subcellular location">
    <subcellularLocation>
        <location evidence="1">Endoplasmic reticulum membrane</location>
        <topology evidence="1">Multi-pass membrane protein</topology>
    </subcellularLocation>
</comment>
<keyword evidence="6" id="KW-0444">Lipid biosynthesis</keyword>
<evidence type="ECO:0000313" key="16">
    <source>
        <dbReference type="Proteomes" id="UP000614601"/>
    </source>
</evidence>
<dbReference type="Pfam" id="PF03982">
    <property type="entry name" value="DAGAT"/>
    <property type="match status" value="1"/>
</dbReference>
<evidence type="ECO:0000256" key="12">
    <source>
        <dbReference type="ARBA" id="ARBA00023098"/>
    </source>
</evidence>
<dbReference type="EMBL" id="CAJFDH010000004">
    <property type="protein sequence ID" value="CAD5221553.1"/>
    <property type="molecule type" value="Genomic_DNA"/>
</dbReference>
<dbReference type="AlphaFoldDB" id="A0A811L0C5"/>
<protein>
    <recommendedName>
        <fullName evidence="5">diacylglycerol O-acyltransferase</fullName>
        <ecNumber evidence="5">2.3.1.20</ecNumber>
    </recommendedName>
</protein>
<evidence type="ECO:0000256" key="14">
    <source>
        <dbReference type="ARBA" id="ARBA00023315"/>
    </source>
</evidence>
<dbReference type="GO" id="GO:0005789">
    <property type="term" value="C:endoplasmic reticulum membrane"/>
    <property type="evidence" value="ECO:0007669"/>
    <property type="project" value="UniProtKB-SubCell"/>
</dbReference>
<evidence type="ECO:0000256" key="9">
    <source>
        <dbReference type="ARBA" id="ARBA00022798"/>
    </source>
</evidence>
<comment type="caution">
    <text evidence="15">The sequence shown here is derived from an EMBL/GenBank/DDBJ whole genome shotgun (WGS) entry which is preliminary data.</text>
</comment>
<keyword evidence="9" id="KW-0319">Glycerol metabolism</keyword>
<name>A0A811L0C5_9BILA</name>
<keyword evidence="13" id="KW-0472">Membrane</keyword>
<dbReference type="EC" id="2.3.1.20" evidence="5"/>
<proteinExistence type="inferred from homology"/>
<keyword evidence="11" id="KW-1133">Transmembrane helix</keyword>
<reference evidence="15" key="1">
    <citation type="submission" date="2020-09" db="EMBL/GenBank/DDBJ databases">
        <authorList>
            <person name="Kikuchi T."/>
        </authorList>
    </citation>
    <scope>NUCLEOTIDE SEQUENCE</scope>
    <source>
        <strain evidence="15">SH1</strain>
    </source>
</reference>
<dbReference type="OrthoDB" id="5855068at2759"/>
<evidence type="ECO:0000256" key="7">
    <source>
        <dbReference type="ARBA" id="ARBA00022679"/>
    </source>
</evidence>
<keyword evidence="14" id="KW-0012">Acyltransferase</keyword>
<evidence type="ECO:0000256" key="11">
    <source>
        <dbReference type="ARBA" id="ARBA00022989"/>
    </source>
</evidence>
<dbReference type="GO" id="GO:0004144">
    <property type="term" value="F:diacylglycerol O-acyltransferase activity"/>
    <property type="evidence" value="ECO:0007669"/>
    <property type="project" value="UniProtKB-EC"/>
</dbReference>
<sequence>MFYGVDSEASLNPPWEAMRSHKFWNHTAEYFPLKIVKTAELSTKNNYLFGWHPHGILSVSAVAAMCTDGAGFRDLYPGITRYITTLTWHFKFPLRRHLMNIFGVIPVSFRSLTKVLSRSGGGNAVTVIVGGADEALECHPKVYKLCLNRRKGFCRAALVSGAHLVPVFAFGETDTYKQVPNPKGSIIRAIQMKFKYVTSVSPVLAYGTNIIPFVPGVVPLRKEITAVFGEPIPVTKTKHPSWDQIHELHNLYKEKLVELFEAHKEKYGISHDTHIDFY</sequence>
<dbReference type="Proteomes" id="UP000614601">
    <property type="component" value="Unassembled WGS sequence"/>
</dbReference>
<keyword evidence="10" id="KW-0256">Endoplasmic reticulum</keyword>
<accession>A0A811L0C5</accession>
<gene>
    <name evidence="15" type="ORF">BOKJ2_LOCUS9502</name>
</gene>
<keyword evidence="16" id="KW-1185">Reference proteome</keyword>
<comment type="pathway">
    <text evidence="2">Glycerolipid metabolism; triacylglycerol biosynthesis.</text>
</comment>
<organism evidence="15 16">
    <name type="scientific">Bursaphelenchus okinawaensis</name>
    <dbReference type="NCBI Taxonomy" id="465554"/>
    <lineage>
        <taxon>Eukaryota</taxon>
        <taxon>Metazoa</taxon>
        <taxon>Ecdysozoa</taxon>
        <taxon>Nematoda</taxon>
        <taxon>Chromadorea</taxon>
        <taxon>Rhabditida</taxon>
        <taxon>Tylenchina</taxon>
        <taxon>Tylenchomorpha</taxon>
        <taxon>Aphelenchoidea</taxon>
        <taxon>Aphelenchoididae</taxon>
        <taxon>Bursaphelenchus</taxon>
    </lineage>
</organism>
<evidence type="ECO:0000256" key="8">
    <source>
        <dbReference type="ARBA" id="ARBA00022692"/>
    </source>
</evidence>
<evidence type="ECO:0000256" key="10">
    <source>
        <dbReference type="ARBA" id="ARBA00022824"/>
    </source>
</evidence>
<evidence type="ECO:0000256" key="5">
    <source>
        <dbReference type="ARBA" id="ARBA00013244"/>
    </source>
</evidence>
<dbReference type="GO" id="GO:0006071">
    <property type="term" value="P:glycerol metabolic process"/>
    <property type="evidence" value="ECO:0007669"/>
    <property type="project" value="UniProtKB-KW"/>
</dbReference>
<dbReference type="InterPro" id="IPR007130">
    <property type="entry name" value="DAGAT"/>
</dbReference>
<comment type="similarity">
    <text evidence="4">Belongs to the diacylglycerol acyltransferase family.</text>
</comment>
<dbReference type="GO" id="GO:0019432">
    <property type="term" value="P:triglyceride biosynthetic process"/>
    <property type="evidence" value="ECO:0007669"/>
    <property type="project" value="TreeGrafter"/>
</dbReference>
<evidence type="ECO:0000256" key="2">
    <source>
        <dbReference type="ARBA" id="ARBA00004771"/>
    </source>
</evidence>
<evidence type="ECO:0000256" key="4">
    <source>
        <dbReference type="ARBA" id="ARBA00005420"/>
    </source>
</evidence>
<evidence type="ECO:0000256" key="6">
    <source>
        <dbReference type="ARBA" id="ARBA00022516"/>
    </source>
</evidence>
<dbReference type="Proteomes" id="UP000783686">
    <property type="component" value="Unassembled WGS sequence"/>
</dbReference>
<evidence type="ECO:0000313" key="15">
    <source>
        <dbReference type="EMBL" id="CAD5221553.1"/>
    </source>
</evidence>
<dbReference type="PANTHER" id="PTHR12317:SF0">
    <property type="entry name" value="ACYLTRANSFERASE"/>
    <property type="match status" value="1"/>
</dbReference>
<keyword evidence="12" id="KW-0443">Lipid metabolism</keyword>
<dbReference type="CDD" id="cd07987">
    <property type="entry name" value="LPLAT_MGAT-like"/>
    <property type="match status" value="1"/>
</dbReference>